<protein>
    <submittedName>
        <fullName evidence="1">Uncharacterized protein</fullName>
    </submittedName>
</protein>
<evidence type="ECO:0000313" key="1">
    <source>
        <dbReference type="EMBL" id="CAK8995469.1"/>
    </source>
</evidence>
<name>A0ABP0I2I3_9DINO</name>
<accession>A0ABP0I2I3</accession>
<gene>
    <name evidence="1" type="ORF">CCMP2556_LOCUS4036</name>
</gene>
<keyword evidence="2" id="KW-1185">Reference proteome</keyword>
<dbReference type="EMBL" id="CAXAMN010001625">
    <property type="protein sequence ID" value="CAK8995469.1"/>
    <property type="molecule type" value="Genomic_DNA"/>
</dbReference>
<organism evidence="1 2">
    <name type="scientific">Durusdinium trenchii</name>
    <dbReference type="NCBI Taxonomy" id="1381693"/>
    <lineage>
        <taxon>Eukaryota</taxon>
        <taxon>Sar</taxon>
        <taxon>Alveolata</taxon>
        <taxon>Dinophyceae</taxon>
        <taxon>Suessiales</taxon>
        <taxon>Symbiodiniaceae</taxon>
        <taxon>Durusdinium</taxon>
    </lineage>
</organism>
<evidence type="ECO:0000313" key="2">
    <source>
        <dbReference type="Proteomes" id="UP001642484"/>
    </source>
</evidence>
<dbReference type="Proteomes" id="UP001642484">
    <property type="component" value="Unassembled WGS sequence"/>
</dbReference>
<sequence>MLVPYTARSVWIFFVPPCIYLTPDLQRDPTHVDVEPRTHGGSSSIFKDGRITSVGLMRPSCGHKAEGMHHWQPEDVIELENYRVAASRSDTSGAGVLSAGPWLATQCRGMNPPTMYYSRGVGGGMSSPCSLQQGWHWRRKDSLGLLRSDRRRFLDCELLRQLHQRVCRSLSCTSVDSTSHAEMKCTMTC</sequence>
<comment type="caution">
    <text evidence="1">The sequence shown here is derived from an EMBL/GenBank/DDBJ whole genome shotgun (WGS) entry which is preliminary data.</text>
</comment>
<reference evidence="1 2" key="1">
    <citation type="submission" date="2024-02" db="EMBL/GenBank/DDBJ databases">
        <authorList>
            <person name="Chen Y."/>
            <person name="Shah S."/>
            <person name="Dougan E. K."/>
            <person name="Thang M."/>
            <person name="Chan C."/>
        </authorList>
    </citation>
    <scope>NUCLEOTIDE SEQUENCE [LARGE SCALE GENOMIC DNA]</scope>
</reference>
<proteinExistence type="predicted"/>